<evidence type="ECO:0000256" key="7">
    <source>
        <dbReference type="ARBA" id="ARBA00022989"/>
    </source>
</evidence>
<comment type="catalytic activity">
    <reaction evidence="12">
        <text>3-O-(beta-D-glucosyl)-L-seryl-[EGF-like domain protein] + UDP-alpha-D-xylose = 3-O-[alpha-D-xylosyl-(1-&gt;3)-beta-D-glucosyl]-L-seryl-[EGF-like domain protein] + UDP + H(+)</text>
        <dbReference type="Rhea" id="RHEA:56064"/>
        <dbReference type="Rhea" id="RHEA-COMP:14610"/>
        <dbReference type="Rhea" id="RHEA-COMP:14611"/>
        <dbReference type="ChEBI" id="CHEBI:15378"/>
        <dbReference type="ChEBI" id="CHEBI:57632"/>
        <dbReference type="ChEBI" id="CHEBI:58223"/>
        <dbReference type="ChEBI" id="CHEBI:140575"/>
        <dbReference type="ChEBI" id="CHEBI:140576"/>
        <dbReference type="EC" id="2.4.2.42"/>
    </reaction>
</comment>
<evidence type="ECO:0000256" key="1">
    <source>
        <dbReference type="ARBA" id="ARBA00004606"/>
    </source>
</evidence>
<sequence length="513" mass="58423">MKSLVLFLFLFVVGLRVTKGQQSTQGPLGATGLPVTSEGGEEQESAPLANDEEDLVGDEDPGDDESPGNDDESDDDDEGGDPDESGNEDDSEVLNAIDEESGSEDDRVTGVPPFHNETVDSGNSTTEGESLAVLKSRFLQDGKSPGNIYINQKNILHEIKLYTGPENTKAISEEPLVDSKFDVQPIMEGSKKNKHFLHQKNSIHLSLVVCGDRLEESVVLLKSAVLLTDQPLVFHLFVEDHLQKNFQDQLDFWPDSFRNKIFYRIFAIQYPSDQNQEEWWKLFKPCASQRLFIPHILIDVDSLLYVDTDVLFLSPVTAIWEIFSKFSESHTTGLAPEHEDAGTGWYNRFAQHPFFKPLGVNSGVMLMNLTRIRCTKWQSLIIEYYKTYRYKIVYGDQDLVNIYFHFNADELYIFDCHWNYRPDHCMYMSVCKSAEKEGAAIIHGCRRVMHNDQQPAFRSVYRTFKKHRFGADLQHELLPNLKRELSTVASTNCGKVAYIFVKRLQGEVLKILQ</sequence>
<keyword evidence="7" id="KW-1133">Transmembrane helix</keyword>
<dbReference type="GO" id="GO:0016266">
    <property type="term" value="P:protein O-linked glycosylation via N-acetyl-galactosamine"/>
    <property type="evidence" value="ECO:0007669"/>
    <property type="project" value="TreeGrafter"/>
</dbReference>
<evidence type="ECO:0000256" key="4">
    <source>
        <dbReference type="ARBA" id="ARBA00022679"/>
    </source>
</evidence>
<keyword evidence="3" id="KW-0328">Glycosyltransferase</keyword>
<evidence type="ECO:0000256" key="10">
    <source>
        <dbReference type="ARBA" id="ARBA00037301"/>
    </source>
</evidence>
<organism evidence="15 16">
    <name type="scientific">Octopus vulgaris</name>
    <name type="common">Common octopus</name>
    <dbReference type="NCBI Taxonomy" id="6645"/>
    <lineage>
        <taxon>Eukaryota</taxon>
        <taxon>Metazoa</taxon>
        <taxon>Spiralia</taxon>
        <taxon>Lophotrochozoa</taxon>
        <taxon>Mollusca</taxon>
        <taxon>Cephalopoda</taxon>
        <taxon>Coleoidea</taxon>
        <taxon>Octopodiformes</taxon>
        <taxon>Octopoda</taxon>
        <taxon>Incirrata</taxon>
        <taxon>Octopodidae</taxon>
        <taxon>Octopus</taxon>
    </lineage>
</organism>
<feature type="region of interest" description="Disordered" evidence="13">
    <location>
        <begin position="19"/>
        <end position="128"/>
    </location>
</feature>
<dbReference type="Proteomes" id="UP001162480">
    <property type="component" value="Chromosome 11"/>
</dbReference>
<keyword evidence="16" id="KW-1185">Reference proteome</keyword>
<dbReference type="Gene3D" id="3.90.550.10">
    <property type="entry name" value="Spore Coat Polysaccharide Biosynthesis Protein SpsA, Chain A"/>
    <property type="match status" value="1"/>
</dbReference>
<dbReference type="AlphaFoldDB" id="A0AA36B9B8"/>
<keyword evidence="6" id="KW-0735">Signal-anchor</keyword>
<keyword evidence="8" id="KW-0472">Membrane</keyword>
<evidence type="ECO:0000313" key="16">
    <source>
        <dbReference type="Proteomes" id="UP001162480"/>
    </source>
</evidence>
<comment type="similarity">
    <text evidence="2">Belongs to the glycosyltransferase 8 family.</text>
</comment>
<evidence type="ECO:0000256" key="9">
    <source>
        <dbReference type="ARBA" id="ARBA00023180"/>
    </source>
</evidence>
<keyword evidence="4" id="KW-0808">Transferase</keyword>
<evidence type="ECO:0000256" key="12">
    <source>
        <dbReference type="ARBA" id="ARBA00049181"/>
    </source>
</evidence>
<evidence type="ECO:0000256" key="8">
    <source>
        <dbReference type="ARBA" id="ARBA00023136"/>
    </source>
</evidence>
<feature type="compositionally biased region" description="Acidic residues" evidence="13">
    <location>
        <begin position="39"/>
        <end position="103"/>
    </location>
</feature>
<dbReference type="EC" id="2.4.2.42" evidence="11"/>
<evidence type="ECO:0000313" key="15">
    <source>
        <dbReference type="EMBL" id="CAI9730270.1"/>
    </source>
</evidence>
<comment type="subcellular location">
    <subcellularLocation>
        <location evidence="1">Membrane</location>
        <topology evidence="1">Single-pass type II membrane protein</topology>
    </subcellularLocation>
</comment>
<feature type="chain" id="PRO_5041386187" description="UDP-D-xylose:beta-D-glucoside alpha-1,3-D-xylosyltransferase" evidence="14">
    <location>
        <begin position="21"/>
        <end position="513"/>
    </location>
</feature>
<evidence type="ECO:0000256" key="14">
    <source>
        <dbReference type="SAM" id="SignalP"/>
    </source>
</evidence>
<dbReference type="InterPro" id="IPR029044">
    <property type="entry name" value="Nucleotide-diphossugar_trans"/>
</dbReference>
<dbReference type="PANTHER" id="PTHR46012:SF2">
    <property type="entry name" value="IP22168P"/>
    <property type="match status" value="1"/>
</dbReference>
<feature type="compositionally biased region" description="Polar residues" evidence="13">
    <location>
        <begin position="119"/>
        <end position="128"/>
    </location>
</feature>
<evidence type="ECO:0000256" key="11">
    <source>
        <dbReference type="ARBA" id="ARBA00038854"/>
    </source>
</evidence>
<gene>
    <name evidence="15" type="ORF">OCTVUL_1B022304</name>
</gene>
<dbReference type="SUPFAM" id="SSF53448">
    <property type="entry name" value="Nucleotide-diphospho-sugar transferases"/>
    <property type="match status" value="1"/>
</dbReference>
<protein>
    <recommendedName>
        <fullName evidence="11">UDP-D-xylose:beta-D-glucoside alpha-1,3-D-xylosyltransferase</fullName>
        <ecNumber evidence="11">2.4.2.42</ecNumber>
    </recommendedName>
</protein>
<comment type="function">
    <text evidence="10">Glycosyltransferase which elongates the O-linked glucose attached to EGF-like repeats in the extracellular domain of Notch proteins by catalyzing the addition of xylose.</text>
</comment>
<name>A0AA36B9B8_OCTVU</name>
<dbReference type="PANTHER" id="PTHR46012">
    <property type="entry name" value="IP22168P"/>
    <property type="match status" value="1"/>
</dbReference>
<accession>A0AA36B9B8</accession>
<dbReference type="EMBL" id="OX597824">
    <property type="protein sequence ID" value="CAI9730270.1"/>
    <property type="molecule type" value="Genomic_DNA"/>
</dbReference>
<keyword evidence="9" id="KW-0325">Glycoprotein</keyword>
<dbReference type="GO" id="GO:0016020">
    <property type="term" value="C:membrane"/>
    <property type="evidence" value="ECO:0007669"/>
    <property type="project" value="UniProtKB-SubCell"/>
</dbReference>
<proteinExistence type="inferred from homology"/>
<evidence type="ECO:0000256" key="2">
    <source>
        <dbReference type="ARBA" id="ARBA00006351"/>
    </source>
</evidence>
<dbReference type="InterPro" id="IPR051993">
    <property type="entry name" value="Glycosyltransferase_8"/>
</dbReference>
<evidence type="ECO:0000256" key="5">
    <source>
        <dbReference type="ARBA" id="ARBA00022692"/>
    </source>
</evidence>
<evidence type="ECO:0000256" key="6">
    <source>
        <dbReference type="ARBA" id="ARBA00022968"/>
    </source>
</evidence>
<reference evidence="15" key="1">
    <citation type="submission" date="2023-08" db="EMBL/GenBank/DDBJ databases">
        <authorList>
            <person name="Alioto T."/>
            <person name="Alioto T."/>
            <person name="Gomez Garrido J."/>
        </authorList>
    </citation>
    <scope>NUCLEOTIDE SEQUENCE</scope>
</reference>
<feature type="signal peptide" evidence="14">
    <location>
        <begin position="1"/>
        <end position="20"/>
    </location>
</feature>
<dbReference type="GO" id="GO:0140563">
    <property type="term" value="F:UDP-D-xylose:beta-D-glucoside alpha-1,3-D-xylosyltransferase activity"/>
    <property type="evidence" value="ECO:0007669"/>
    <property type="project" value="UniProtKB-EC"/>
</dbReference>
<dbReference type="InterPro" id="IPR002495">
    <property type="entry name" value="Glyco_trans_8"/>
</dbReference>
<evidence type="ECO:0000256" key="3">
    <source>
        <dbReference type="ARBA" id="ARBA00022676"/>
    </source>
</evidence>
<keyword evidence="14" id="KW-0732">Signal</keyword>
<keyword evidence="5" id="KW-0812">Transmembrane</keyword>
<dbReference type="Pfam" id="PF01501">
    <property type="entry name" value="Glyco_transf_8"/>
    <property type="match status" value="1"/>
</dbReference>
<evidence type="ECO:0000256" key="13">
    <source>
        <dbReference type="SAM" id="MobiDB-lite"/>
    </source>
</evidence>